<keyword evidence="3" id="KW-1185">Reference proteome</keyword>
<reference evidence="2 3" key="1">
    <citation type="submission" date="2015-09" db="EMBL/GenBank/DDBJ databases">
        <title>Draft genome of the parasitic nematode Teladorsagia circumcincta isolate WARC Sus (inbred).</title>
        <authorList>
            <person name="Mitreva M."/>
        </authorList>
    </citation>
    <scope>NUCLEOTIDE SEQUENCE [LARGE SCALE GENOMIC DNA]</scope>
    <source>
        <strain evidence="2 3">S</strain>
    </source>
</reference>
<dbReference type="GO" id="GO:0005634">
    <property type="term" value="C:nucleus"/>
    <property type="evidence" value="ECO:0007669"/>
    <property type="project" value="TreeGrafter"/>
</dbReference>
<dbReference type="InterPro" id="IPR053858">
    <property type="entry name" value="Arb2_dom"/>
</dbReference>
<feature type="non-terminal residue" evidence="2">
    <location>
        <position position="1"/>
    </location>
</feature>
<feature type="non-terminal residue" evidence="2">
    <location>
        <position position="123"/>
    </location>
</feature>
<dbReference type="GO" id="GO:0035197">
    <property type="term" value="F:siRNA binding"/>
    <property type="evidence" value="ECO:0007669"/>
    <property type="project" value="TreeGrafter"/>
</dbReference>
<evidence type="ECO:0000313" key="3">
    <source>
        <dbReference type="Proteomes" id="UP000230423"/>
    </source>
</evidence>
<dbReference type="InterPro" id="IPR029058">
    <property type="entry name" value="AB_hydrolase_fold"/>
</dbReference>
<gene>
    <name evidence="2" type="ORF">TELCIR_25961</name>
</gene>
<evidence type="ECO:0000313" key="2">
    <source>
        <dbReference type="EMBL" id="PIO52731.1"/>
    </source>
</evidence>
<feature type="domain" description="Arb2" evidence="1">
    <location>
        <begin position="16"/>
        <end position="79"/>
    </location>
</feature>
<evidence type="ECO:0000259" key="1">
    <source>
        <dbReference type="Pfam" id="PF22749"/>
    </source>
</evidence>
<dbReference type="PANTHER" id="PTHR21357:SF4">
    <property type="entry name" value="FAM172 FAMILY PROTEIN HOMOLOG CG10038"/>
    <property type="match status" value="1"/>
</dbReference>
<accession>A0A2G9T452</accession>
<organism evidence="2 3">
    <name type="scientific">Teladorsagia circumcincta</name>
    <name type="common">Brown stomach worm</name>
    <name type="synonym">Ostertagia circumcincta</name>
    <dbReference type="NCBI Taxonomy" id="45464"/>
    <lineage>
        <taxon>Eukaryota</taxon>
        <taxon>Metazoa</taxon>
        <taxon>Ecdysozoa</taxon>
        <taxon>Nematoda</taxon>
        <taxon>Chromadorea</taxon>
        <taxon>Rhabditida</taxon>
        <taxon>Rhabditina</taxon>
        <taxon>Rhabditomorpha</taxon>
        <taxon>Strongyloidea</taxon>
        <taxon>Trichostrongylidae</taxon>
        <taxon>Teladorsagia</taxon>
    </lineage>
</organism>
<dbReference type="GO" id="GO:0031048">
    <property type="term" value="P:regulatory ncRNA-mediated heterochromatin formation"/>
    <property type="evidence" value="ECO:0007669"/>
    <property type="project" value="TreeGrafter"/>
</dbReference>
<dbReference type="Pfam" id="PF22749">
    <property type="entry name" value="Arb2"/>
    <property type="match status" value="1"/>
</dbReference>
<dbReference type="EMBL" id="KZ427468">
    <property type="protein sequence ID" value="PIO52731.1"/>
    <property type="molecule type" value="Genomic_DNA"/>
</dbReference>
<proteinExistence type="predicted"/>
<dbReference type="SUPFAM" id="SSF53474">
    <property type="entry name" value="alpha/beta-Hydrolases"/>
    <property type="match status" value="1"/>
</dbReference>
<sequence length="123" mass="13704">VRVDHDHGDSGEYNGFVYASPGFQNMTTVVLIIHGSGAVRPGQWSRRLILNESLETGSQIPYIQRATKNGWGVIVCSTNTDEEVQDYPRRHICAVYEQLLKDSPVKRFFVVAHSRGGPDFANA</sequence>
<dbReference type="PANTHER" id="PTHR21357">
    <property type="entry name" value="FAM172 FAMILY PROTEIN HOMOLOG CG10038"/>
    <property type="match status" value="1"/>
</dbReference>
<dbReference type="InterPro" id="IPR048263">
    <property type="entry name" value="Arb2"/>
</dbReference>
<protein>
    <recommendedName>
        <fullName evidence="1">Arb2 domain-containing protein</fullName>
    </recommendedName>
</protein>
<name>A0A2G9T452_TELCI</name>
<dbReference type="Proteomes" id="UP000230423">
    <property type="component" value="Unassembled WGS sequence"/>
</dbReference>
<dbReference type="AlphaFoldDB" id="A0A2G9T452"/>
<dbReference type="OrthoDB" id="421951at2759"/>